<reference evidence="3 4" key="1">
    <citation type="submission" date="2018-04" db="EMBL/GenBank/DDBJ databases">
        <title>Genomic Encyclopedia of Type Strains, Phase IV (KMG-IV): sequencing the most valuable type-strain genomes for metagenomic binning, comparative biology and taxonomic classification.</title>
        <authorList>
            <person name="Goeker M."/>
        </authorList>
    </citation>
    <scope>NUCLEOTIDE SEQUENCE [LARGE SCALE GENOMIC DNA]</scope>
    <source>
        <strain evidence="3 4">DSM 14823</strain>
    </source>
</reference>
<evidence type="ECO:0000256" key="1">
    <source>
        <dbReference type="SAM" id="Phobius"/>
    </source>
</evidence>
<organism evidence="3 4">
    <name type="scientific">Victivallis vadensis</name>
    <dbReference type="NCBI Taxonomy" id="172901"/>
    <lineage>
        <taxon>Bacteria</taxon>
        <taxon>Pseudomonadati</taxon>
        <taxon>Lentisphaerota</taxon>
        <taxon>Lentisphaeria</taxon>
        <taxon>Victivallales</taxon>
        <taxon>Victivallaceae</taxon>
        <taxon>Victivallis</taxon>
    </lineage>
</organism>
<dbReference type="InterPro" id="IPR011453">
    <property type="entry name" value="DUF1559"/>
</dbReference>
<feature type="transmembrane region" description="Helical" evidence="1">
    <location>
        <begin position="6"/>
        <end position="29"/>
    </location>
</feature>
<dbReference type="Pfam" id="PF07596">
    <property type="entry name" value="SBP_bac_10"/>
    <property type="match status" value="1"/>
</dbReference>
<accession>A0A2U1B264</accession>
<feature type="domain" description="DUF1559" evidence="2">
    <location>
        <begin position="31"/>
        <end position="85"/>
    </location>
</feature>
<dbReference type="Proteomes" id="UP000245959">
    <property type="component" value="Unassembled WGS sequence"/>
</dbReference>
<comment type="caution">
    <text evidence="3">The sequence shown here is derived from an EMBL/GenBank/DDBJ whole genome shotgun (WGS) entry which is preliminary data.</text>
</comment>
<gene>
    <name evidence="3" type="ORF">C8D82_11068</name>
</gene>
<dbReference type="InterPro" id="IPR012902">
    <property type="entry name" value="N_methyl_site"/>
</dbReference>
<keyword evidence="4" id="KW-1185">Reference proteome</keyword>
<dbReference type="PANTHER" id="PTHR30093:SF2">
    <property type="entry name" value="TYPE II SECRETION SYSTEM PROTEIN H"/>
    <property type="match status" value="1"/>
</dbReference>
<dbReference type="RefSeq" id="WP_116883671.1">
    <property type="nucleotide sequence ID" value="NZ_CABMMC010000018.1"/>
</dbReference>
<keyword evidence="1" id="KW-0472">Membrane</keyword>
<dbReference type="GeneID" id="78294983"/>
<dbReference type="Pfam" id="PF07963">
    <property type="entry name" value="N_methyl"/>
    <property type="match status" value="1"/>
</dbReference>
<dbReference type="NCBIfam" id="TIGR02532">
    <property type="entry name" value="IV_pilin_GFxxxE"/>
    <property type="match status" value="1"/>
</dbReference>
<dbReference type="Gene3D" id="3.30.700.10">
    <property type="entry name" value="Glycoprotein, Type 4 Pilin"/>
    <property type="match status" value="1"/>
</dbReference>
<keyword evidence="1" id="KW-0812">Transmembrane</keyword>
<sequence length="235" mass="25972">MKKRYFTLIELLVVIAIIAILAGMLLPALNRAREKGRAISCVNNLKQFGLANAFYSQDSNVFPPVWYQPAGATYRWARLLMPYLGGVSYGDSNAADYIKNVKYFRCPGDSLKRNQANVAPCTYALTYMVQATDLSNITPGGGATGGTNPSVAFSRVASPSDTIILAERPRPDNDVNNALGSDPSRVAGANNVLTEEVHSQRSNYLMGDGHVSSYRWGETYLDNGRMWKFKKWETR</sequence>
<name>A0A2U1B264_9BACT</name>
<protein>
    <submittedName>
        <fullName evidence="3">Prepilin-type N-terminal cleavage/methylation domain-containing protein/prepilin-type processing-associated H-X9-DG protein</fullName>
    </submittedName>
</protein>
<evidence type="ECO:0000259" key="2">
    <source>
        <dbReference type="Pfam" id="PF07596"/>
    </source>
</evidence>
<dbReference type="SUPFAM" id="SSF54523">
    <property type="entry name" value="Pili subunits"/>
    <property type="match status" value="1"/>
</dbReference>
<evidence type="ECO:0000313" key="3">
    <source>
        <dbReference type="EMBL" id="PVY42759.1"/>
    </source>
</evidence>
<dbReference type="OrthoDB" id="254858at2"/>
<dbReference type="AlphaFoldDB" id="A0A2U1B264"/>
<proteinExistence type="predicted"/>
<evidence type="ECO:0000313" key="4">
    <source>
        <dbReference type="Proteomes" id="UP000245959"/>
    </source>
</evidence>
<dbReference type="PANTHER" id="PTHR30093">
    <property type="entry name" value="GENERAL SECRETION PATHWAY PROTEIN G"/>
    <property type="match status" value="1"/>
</dbReference>
<dbReference type="InterPro" id="IPR045584">
    <property type="entry name" value="Pilin-like"/>
</dbReference>
<keyword evidence="1" id="KW-1133">Transmembrane helix</keyword>
<dbReference type="EMBL" id="QEKH01000010">
    <property type="protein sequence ID" value="PVY42759.1"/>
    <property type="molecule type" value="Genomic_DNA"/>
</dbReference>